<dbReference type="Pfam" id="PF03168">
    <property type="entry name" value="LEA_2"/>
    <property type="match status" value="1"/>
</dbReference>
<dbReference type="PANTHER" id="PTHR31852">
    <property type="entry name" value="LATE EMBRYOGENESIS ABUNDANT (LEA) HYDROXYPROLINE-RICH GLYCOPROTEIN FAMILY"/>
    <property type="match status" value="1"/>
</dbReference>
<feature type="transmembrane region" description="Helical" evidence="2">
    <location>
        <begin position="31"/>
        <end position="54"/>
    </location>
</feature>
<dbReference type="SUPFAM" id="SSF117070">
    <property type="entry name" value="LEA14-like"/>
    <property type="match status" value="1"/>
</dbReference>
<reference evidence="4" key="1">
    <citation type="submission" date="2019-08" db="EMBL/GenBank/DDBJ databases">
        <title>Reference gene set and small RNA set construction with multiple tissues from Davidia involucrata Baill.</title>
        <authorList>
            <person name="Yang H."/>
            <person name="Zhou C."/>
            <person name="Li G."/>
            <person name="Wang J."/>
            <person name="Gao P."/>
            <person name="Wang M."/>
            <person name="Wang R."/>
            <person name="Zhao Y."/>
        </authorList>
    </citation>
    <scope>NUCLEOTIDE SEQUENCE</scope>
    <source>
        <tissue evidence="4">Mixed with DoveR01_LX</tissue>
    </source>
</reference>
<protein>
    <submittedName>
        <fullName evidence="4">Putative Harpin-induced 1</fullName>
    </submittedName>
</protein>
<feature type="domain" description="Late embryogenesis abundant protein LEA-2 subgroup" evidence="3">
    <location>
        <begin position="92"/>
        <end position="184"/>
    </location>
</feature>
<evidence type="ECO:0000256" key="2">
    <source>
        <dbReference type="SAM" id="Phobius"/>
    </source>
</evidence>
<evidence type="ECO:0000313" key="4">
    <source>
        <dbReference type="EMBL" id="MPA71076.1"/>
    </source>
</evidence>
<sequence length="212" mass="23545">MEVESSSSKDGKSARSLPHDHTGIRRRRRNICFVVIAVILAVALLILILALTVFKAKTPVTTVNSVALKDLDFSLDIVRLRVHLNVTLDVNISVKNKNKVGFKYTNSSALLKYRGQVVGEVPLPARKIAADRTLPMNLTLTVLADRLLSNPNVYSDVSSGTLPLTTSTRLSGKVYILKLFKFHVVSYTSCELTINVMSRTVDDQRCKYKTKL</sequence>
<evidence type="ECO:0000259" key="3">
    <source>
        <dbReference type="Pfam" id="PF03168"/>
    </source>
</evidence>
<keyword evidence="2" id="KW-0812">Transmembrane</keyword>
<keyword evidence="2" id="KW-1133">Transmembrane helix</keyword>
<organism evidence="4">
    <name type="scientific">Davidia involucrata</name>
    <name type="common">Dove tree</name>
    <dbReference type="NCBI Taxonomy" id="16924"/>
    <lineage>
        <taxon>Eukaryota</taxon>
        <taxon>Viridiplantae</taxon>
        <taxon>Streptophyta</taxon>
        <taxon>Embryophyta</taxon>
        <taxon>Tracheophyta</taxon>
        <taxon>Spermatophyta</taxon>
        <taxon>Magnoliopsida</taxon>
        <taxon>eudicotyledons</taxon>
        <taxon>Gunneridae</taxon>
        <taxon>Pentapetalae</taxon>
        <taxon>asterids</taxon>
        <taxon>Cornales</taxon>
        <taxon>Nyssaceae</taxon>
        <taxon>Davidia</taxon>
    </lineage>
</organism>
<evidence type="ECO:0000256" key="1">
    <source>
        <dbReference type="SAM" id="MobiDB-lite"/>
    </source>
</evidence>
<dbReference type="EMBL" id="GHES01040517">
    <property type="protein sequence ID" value="MPA71076.1"/>
    <property type="molecule type" value="Transcribed_RNA"/>
</dbReference>
<proteinExistence type="predicted"/>
<dbReference type="InterPro" id="IPR055301">
    <property type="entry name" value="Lea14-like_2"/>
</dbReference>
<dbReference type="InterPro" id="IPR004864">
    <property type="entry name" value="LEA_2"/>
</dbReference>
<keyword evidence="2" id="KW-0472">Membrane</keyword>
<gene>
    <name evidence="4" type="ORF">Din_040517</name>
</gene>
<dbReference type="Gene3D" id="2.60.40.1820">
    <property type="match status" value="1"/>
</dbReference>
<feature type="region of interest" description="Disordered" evidence="1">
    <location>
        <begin position="1"/>
        <end position="20"/>
    </location>
</feature>
<name>A0A5B7BSR5_DAVIN</name>
<dbReference type="AlphaFoldDB" id="A0A5B7BSR5"/>
<feature type="compositionally biased region" description="Basic and acidic residues" evidence="1">
    <location>
        <begin position="7"/>
        <end position="20"/>
    </location>
</feature>
<accession>A0A5B7BSR5</accession>